<keyword evidence="5" id="KW-1185">Reference proteome</keyword>
<reference evidence="4" key="2">
    <citation type="submission" date="2020-09" db="EMBL/GenBank/DDBJ databases">
        <authorList>
            <person name="Sun Q."/>
            <person name="Kim S."/>
        </authorList>
    </citation>
    <scope>NUCLEOTIDE SEQUENCE</scope>
    <source>
        <strain evidence="4">KCTC 12368</strain>
    </source>
</reference>
<dbReference type="Pfam" id="PF04773">
    <property type="entry name" value="FecR"/>
    <property type="match status" value="1"/>
</dbReference>
<keyword evidence="1" id="KW-1133">Transmembrane helix</keyword>
<accession>A0A918PKC6</accession>
<evidence type="ECO:0000259" key="2">
    <source>
        <dbReference type="Pfam" id="PF04773"/>
    </source>
</evidence>
<dbReference type="AlphaFoldDB" id="A0A918PKC6"/>
<protein>
    <submittedName>
        <fullName evidence="4">Anti-sigma factor</fullName>
    </submittedName>
</protein>
<dbReference type="GO" id="GO:0016989">
    <property type="term" value="F:sigma factor antagonist activity"/>
    <property type="evidence" value="ECO:0007669"/>
    <property type="project" value="TreeGrafter"/>
</dbReference>
<reference evidence="4" key="1">
    <citation type="journal article" date="2014" name="Int. J. Syst. Evol. Microbiol.">
        <title>Complete genome sequence of Corynebacterium casei LMG S-19264T (=DSM 44701T), isolated from a smear-ripened cheese.</title>
        <authorList>
            <consortium name="US DOE Joint Genome Institute (JGI-PGF)"/>
            <person name="Walter F."/>
            <person name="Albersmeier A."/>
            <person name="Kalinowski J."/>
            <person name="Ruckert C."/>
        </authorList>
    </citation>
    <scope>NUCLEOTIDE SEQUENCE</scope>
    <source>
        <strain evidence="4">KCTC 12368</strain>
    </source>
</reference>
<feature type="domain" description="Protein FecR C-terminal" evidence="3">
    <location>
        <begin position="245"/>
        <end position="310"/>
    </location>
</feature>
<proteinExistence type="predicted"/>
<dbReference type="Gene3D" id="2.60.120.1440">
    <property type="match status" value="1"/>
</dbReference>
<dbReference type="PANTHER" id="PTHR30273">
    <property type="entry name" value="PERIPLASMIC SIGNAL SENSOR AND SIGMA FACTOR ACTIVATOR FECR-RELATED"/>
    <property type="match status" value="1"/>
</dbReference>
<feature type="domain" description="FecR protein" evidence="2">
    <location>
        <begin position="109"/>
        <end position="200"/>
    </location>
</feature>
<dbReference type="EMBL" id="BMWX01000001">
    <property type="protein sequence ID" value="GGZ12692.1"/>
    <property type="molecule type" value="Genomic_DNA"/>
</dbReference>
<evidence type="ECO:0000313" key="4">
    <source>
        <dbReference type="EMBL" id="GGZ12692.1"/>
    </source>
</evidence>
<keyword evidence="1" id="KW-0472">Membrane</keyword>
<evidence type="ECO:0000313" key="5">
    <source>
        <dbReference type="Proteomes" id="UP000619457"/>
    </source>
</evidence>
<dbReference type="PIRSF" id="PIRSF018266">
    <property type="entry name" value="FecR"/>
    <property type="match status" value="1"/>
</dbReference>
<dbReference type="PANTHER" id="PTHR30273:SF2">
    <property type="entry name" value="PROTEIN FECR"/>
    <property type="match status" value="1"/>
</dbReference>
<name>A0A918PKC6_9BACT</name>
<dbReference type="Proteomes" id="UP000619457">
    <property type="component" value="Unassembled WGS sequence"/>
</dbReference>
<dbReference type="InterPro" id="IPR006860">
    <property type="entry name" value="FecR"/>
</dbReference>
<feature type="transmembrane region" description="Helical" evidence="1">
    <location>
        <begin position="75"/>
        <end position="95"/>
    </location>
</feature>
<sequence length="323" mass="36667">MDKAEFIKLLQKQEAGKTSPAEDEQIDSQWQALHEQQAAFVWTAGNQKEVRDRIKAGLDAKMIAGSQRTYLYSHWWKVAAILLLVGLGAFLAQLVEQPSAEPLMVVQQTNGEQRKRLSLPDGTLVILNVNSQLEYPEKFPSAGRKVTLRGEAFFEVHREEDRPFTVSSPQLETRVLGTSFNVQAYGDFSEMVTVSTGLVEVTKREKREETVRLQPDQAAVLTPGNRPLAIQQVDAARVSGWKASKIIFDKLPFDEVVQRLRDYYHRDIILENYTVQQDCLIKVSYENSGIHFILSGLKLLVDFDYRENEAGQIKIHFNSCNNP</sequence>
<dbReference type="RefSeq" id="WP_018475148.1">
    <property type="nucleotide sequence ID" value="NZ_BMWX01000001.1"/>
</dbReference>
<evidence type="ECO:0000256" key="1">
    <source>
        <dbReference type="SAM" id="Phobius"/>
    </source>
</evidence>
<keyword evidence="1" id="KW-0812">Transmembrane</keyword>
<gene>
    <name evidence="4" type="ORF">GCM10007049_00470</name>
</gene>
<organism evidence="4 5">
    <name type="scientific">Echinicola pacifica</name>
    <dbReference type="NCBI Taxonomy" id="346377"/>
    <lineage>
        <taxon>Bacteria</taxon>
        <taxon>Pseudomonadati</taxon>
        <taxon>Bacteroidota</taxon>
        <taxon>Cytophagia</taxon>
        <taxon>Cytophagales</taxon>
        <taxon>Cyclobacteriaceae</taxon>
        <taxon>Echinicola</taxon>
    </lineage>
</organism>
<evidence type="ECO:0000259" key="3">
    <source>
        <dbReference type="Pfam" id="PF16344"/>
    </source>
</evidence>
<comment type="caution">
    <text evidence="4">The sequence shown here is derived from an EMBL/GenBank/DDBJ whole genome shotgun (WGS) entry which is preliminary data.</text>
</comment>
<dbReference type="Gene3D" id="3.55.50.30">
    <property type="match status" value="1"/>
</dbReference>
<dbReference type="InterPro" id="IPR032508">
    <property type="entry name" value="FecR_C"/>
</dbReference>
<dbReference type="Pfam" id="PF16344">
    <property type="entry name" value="FecR_C"/>
    <property type="match status" value="1"/>
</dbReference>
<dbReference type="InterPro" id="IPR012373">
    <property type="entry name" value="Ferrdict_sens_TM"/>
</dbReference>